<accession>A0A8S1U5Y2</accession>
<comment type="caution">
    <text evidence="1">The sequence shown here is derived from an EMBL/GenBank/DDBJ whole genome shotgun (WGS) entry which is preliminary data.</text>
</comment>
<gene>
    <name evidence="1" type="ORF">PPENT_87.1.T0320326</name>
</gene>
<dbReference type="GO" id="GO:0097361">
    <property type="term" value="C:cytosolic [4Fe-4S] assembly targeting complex"/>
    <property type="evidence" value="ECO:0007669"/>
    <property type="project" value="TreeGrafter"/>
</dbReference>
<proteinExistence type="predicted"/>
<evidence type="ECO:0008006" key="3">
    <source>
        <dbReference type="Google" id="ProtNLM"/>
    </source>
</evidence>
<dbReference type="PANTHER" id="PTHR19920:SF0">
    <property type="entry name" value="CYTOSOLIC IRON-SULFUR PROTEIN ASSEMBLY PROTEIN CIAO1-RELATED"/>
    <property type="match status" value="1"/>
</dbReference>
<dbReference type="EMBL" id="CAJJDO010000032">
    <property type="protein sequence ID" value="CAD8159117.1"/>
    <property type="molecule type" value="Genomic_DNA"/>
</dbReference>
<dbReference type="Proteomes" id="UP000689195">
    <property type="component" value="Unassembled WGS sequence"/>
</dbReference>
<evidence type="ECO:0000313" key="2">
    <source>
        <dbReference type="Proteomes" id="UP000689195"/>
    </source>
</evidence>
<sequence length="481" mass="56833">MSANNLNAIIGQSTYQDEKNNFIREIDFESTKKNEISYNQQAQFENHFNNQKENQEMIENQLLILCQIKGEIKNFSEMILHSISLYELTIAKYIFLLQNNVQNKEIIETDPEKSINYLKEKLNNDLSLFSTNNLINSIQAKIYQLDNILISENDSDEIKQQIASTKLSNLFNYQVIPKIFCCSNIVMNQSSKLIMIAQIDYLSVYEFKNEQVYEVSKFYSGHDDYITRIYSMKHQNQFLTYSFGFIQIWRKNIYGNWNCFQEFPDINLNECLIVNDAEDLIILNSDNVIRFYEKINKWKLQQQLNIHSQQICTMSLNSEQNKLISSGYDNFICIMEKYENNQWILNQKIPLLFYGQALCFITNNIFAFQSKEGKNIQIYRFNEQLHCFKCESETQVIGNSDNQEKILIYNPEKQILFNKTNNYIHIIKVMENGELQVGQSINFYTNQIGFTISQDGNYLITWDNYTSGIQIRKDLQRKQKL</sequence>
<dbReference type="OrthoDB" id="10315673at2759"/>
<name>A0A8S1U5Y2_9CILI</name>
<keyword evidence="2" id="KW-1185">Reference proteome</keyword>
<evidence type="ECO:0000313" key="1">
    <source>
        <dbReference type="EMBL" id="CAD8159117.1"/>
    </source>
</evidence>
<dbReference type="PANTHER" id="PTHR19920">
    <property type="entry name" value="WD40 PROTEIN CIAO1"/>
    <property type="match status" value="1"/>
</dbReference>
<dbReference type="AlphaFoldDB" id="A0A8S1U5Y2"/>
<organism evidence="1 2">
    <name type="scientific">Paramecium pentaurelia</name>
    <dbReference type="NCBI Taxonomy" id="43138"/>
    <lineage>
        <taxon>Eukaryota</taxon>
        <taxon>Sar</taxon>
        <taxon>Alveolata</taxon>
        <taxon>Ciliophora</taxon>
        <taxon>Intramacronucleata</taxon>
        <taxon>Oligohymenophorea</taxon>
        <taxon>Peniculida</taxon>
        <taxon>Parameciidae</taxon>
        <taxon>Paramecium</taxon>
    </lineage>
</organism>
<dbReference type="GO" id="GO:0016226">
    <property type="term" value="P:iron-sulfur cluster assembly"/>
    <property type="evidence" value="ECO:0007669"/>
    <property type="project" value="TreeGrafter"/>
</dbReference>
<protein>
    <recommendedName>
        <fullName evidence="3">WD40-repeat-containing domain</fullName>
    </recommendedName>
</protein>
<reference evidence="1" key="1">
    <citation type="submission" date="2021-01" db="EMBL/GenBank/DDBJ databases">
        <authorList>
            <consortium name="Genoscope - CEA"/>
            <person name="William W."/>
        </authorList>
    </citation>
    <scope>NUCLEOTIDE SEQUENCE</scope>
</reference>